<proteinExistence type="inferred from homology"/>
<dbReference type="Proteomes" id="UP001139450">
    <property type="component" value="Unassembled WGS sequence"/>
</dbReference>
<evidence type="ECO:0000256" key="5">
    <source>
        <dbReference type="SAM" id="SignalP"/>
    </source>
</evidence>
<dbReference type="RefSeq" id="WP_245129441.1">
    <property type="nucleotide sequence ID" value="NZ_JALJEJ010000003.1"/>
</dbReference>
<feature type="signal peptide" evidence="5">
    <location>
        <begin position="1"/>
        <end position="21"/>
    </location>
</feature>
<dbReference type="SUPFAM" id="SSF49464">
    <property type="entry name" value="Carboxypeptidase regulatory domain-like"/>
    <property type="match status" value="1"/>
</dbReference>
<dbReference type="SUPFAM" id="SSF56935">
    <property type="entry name" value="Porins"/>
    <property type="match status" value="1"/>
</dbReference>
<evidence type="ECO:0000256" key="1">
    <source>
        <dbReference type="ARBA" id="ARBA00004442"/>
    </source>
</evidence>
<dbReference type="Pfam" id="PF07715">
    <property type="entry name" value="Plug"/>
    <property type="match status" value="1"/>
</dbReference>
<dbReference type="InterPro" id="IPR012910">
    <property type="entry name" value="Plug_dom"/>
</dbReference>
<keyword evidence="8" id="KW-0675">Receptor</keyword>
<dbReference type="AlphaFoldDB" id="A0A9X1X3T4"/>
<accession>A0A9X1X3T4</accession>
<gene>
    <name evidence="8" type="ORF">MUY27_07780</name>
</gene>
<evidence type="ECO:0000256" key="4">
    <source>
        <dbReference type="RuleBase" id="RU003357"/>
    </source>
</evidence>
<evidence type="ECO:0000256" key="2">
    <source>
        <dbReference type="ARBA" id="ARBA00023136"/>
    </source>
</evidence>
<keyword evidence="4" id="KW-0798">TonB box</keyword>
<organism evidence="8 9">
    <name type="scientific">Mucilaginibacter straminoryzae</name>
    <dbReference type="NCBI Taxonomy" id="2932774"/>
    <lineage>
        <taxon>Bacteria</taxon>
        <taxon>Pseudomonadati</taxon>
        <taxon>Bacteroidota</taxon>
        <taxon>Sphingobacteriia</taxon>
        <taxon>Sphingobacteriales</taxon>
        <taxon>Sphingobacteriaceae</taxon>
        <taxon>Mucilaginibacter</taxon>
    </lineage>
</organism>
<dbReference type="Pfam" id="PF13715">
    <property type="entry name" value="CarbopepD_reg_2"/>
    <property type="match status" value="1"/>
</dbReference>
<comment type="subcellular location">
    <subcellularLocation>
        <location evidence="1 4">Cell outer membrane</location>
    </subcellularLocation>
</comment>
<feature type="domain" description="TonB-dependent receptor-like beta-barrel" evidence="6">
    <location>
        <begin position="454"/>
        <end position="890"/>
    </location>
</feature>
<dbReference type="InterPro" id="IPR036942">
    <property type="entry name" value="Beta-barrel_TonB_sf"/>
</dbReference>
<dbReference type="InterPro" id="IPR000531">
    <property type="entry name" value="Beta-barrel_TonB"/>
</dbReference>
<keyword evidence="5" id="KW-0732">Signal</keyword>
<dbReference type="InterPro" id="IPR008969">
    <property type="entry name" value="CarboxyPept-like_regulatory"/>
</dbReference>
<dbReference type="Gene3D" id="2.40.170.20">
    <property type="entry name" value="TonB-dependent receptor, beta-barrel domain"/>
    <property type="match status" value="1"/>
</dbReference>
<dbReference type="EMBL" id="JALJEJ010000003">
    <property type="protein sequence ID" value="MCJ8209605.1"/>
    <property type="molecule type" value="Genomic_DNA"/>
</dbReference>
<dbReference type="Gene3D" id="2.170.130.10">
    <property type="entry name" value="TonB-dependent receptor, plug domain"/>
    <property type="match status" value="1"/>
</dbReference>
<evidence type="ECO:0000256" key="3">
    <source>
        <dbReference type="ARBA" id="ARBA00023237"/>
    </source>
</evidence>
<evidence type="ECO:0000313" key="8">
    <source>
        <dbReference type="EMBL" id="MCJ8209605.1"/>
    </source>
</evidence>
<comment type="caution">
    <text evidence="8">The sequence shown here is derived from an EMBL/GenBank/DDBJ whole genome shotgun (WGS) entry which is preliminary data.</text>
</comment>
<dbReference type="Pfam" id="PF00593">
    <property type="entry name" value="TonB_dep_Rec_b-barrel"/>
    <property type="match status" value="1"/>
</dbReference>
<evidence type="ECO:0000259" key="6">
    <source>
        <dbReference type="Pfam" id="PF00593"/>
    </source>
</evidence>
<reference evidence="8" key="1">
    <citation type="submission" date="2022-04" db="EMBL/GenBank/DDBJ databases">
        <title>Mucilaginibacter sp. RS28 isolated from freshwater.</title>
        <authorList>
            <person name="Ko S.-R."/>
        </authorList>
    </citation>
    <scope>NUCLEOTIDE SEQUENCE</scope>
    <source>
        <strain evidence="8">RS28</strain>
    </source>
</reference>
<feature type="chain" id="PRO_5040934064" evidence="5">
    <location>
        <begin position="22"/>
        <end position="930"/>
    </location>
</feature>
<feature type="domain" description="TonB-dependent receptor plug" evidence="7">
    <location>
        <begin position="259"/>
        <end position="340"/>
    </location>
</feature>
<evidence type="ECO:0000313" key="9">
    <source>
        <dbReference type="Proteomes" id="UP001139450"/>
    </source>
</evidence>
<comment type="similarity">
    <text evidence="4">Belongs to the TonB-dependent receptor family.</text>
</comment>
<dbReference type="Gene3D" id="2.60.40.1120">
    <property type="entry name" value="Carboxypeptidase-like, regulatory domain"/>
    <property type="match status" value="1"/>
</dbReference>
<name>A0A9X1X3T4_9SPHI</name>
<protein>
    <submittedName>
        <fullName evidence="8">TonB-dependent receptor</fullName>
    </submittedName>
</protein>
<dbReference type="InterPro" id="IPR037066">
    <property type="entry name" value="Plug_dom_sf"/>
</dbReference>
<sequence>MKKSLIPLLLFTIVLHCTAQAQHTKRLLKKSIINHFFTCTLDKMFDTISVAYQIPIFFEREQIQKMDVANHFFEESLEDVFKYVCKENNLQYWIENDGTIYILQKPDDLPRLRQQNQLKKTGGLVKPKHLELAVNPPTRHHFAIHGKVSDQNTGEALPGATVKIRFTDLSTMTNTDGSFSILNVPSDTVSVEVSFIGYQKDIFRLNSKNIDSALVFALFPTMNALNEVEITDKKTGVLNTDSKKVSVLQLNPTALDKLPNIGERDVMRAFQLMPGVSATNESSSGAYVRGGTPDQNLVTFDGFTVYQVDHLYGFFSAFNSNAVRDVDMYKGGFSSKYGGRLSSVTEIRGKDGNKIETNIGGDLSLLSTNIYAESPIGSKSSALIAFRRSYQGPFYDKIFGQFNSSATTAIPSGRGGFGGRGGPGGGFGNQTTPSSYFYDINAKYVYALSPKNTLSVSYYNGHDNVDNSREMNIPAFGTASSSDIKINDKTISGNTGAALKLTSTVAKNLTNNTILSYSGFFSDRDRTNTGNVTDSGTTTTINSGTLEKNRLRDLSIKSDWEWQATSKVKFLYGAFGSNLNIKYNYTQNDTSQLINKNNTGTIGGVYTEAEIEPNDKLHIQPGLRSTYFSPDGKMYFEPRLNLTYHFTDEFNLKGATGRFYQFTKQVVREDVAGGDRNFWVLANNSTIPVASANHFIAGFNYETREFLFDVEAYYKKLDKITEYSIRQEGFAGGGMPFRNNGGTATLTEDFYNGRGFAKGIEFMLQKKMGKYTGWISYTLAQAKNQYDVYGDQYFSAPQDITHEVKSINMYHLQRWSFSALFIASTGHPYTAPLGTYSVTTLDGNKVTYLTISAKNGERLPAYHRLDLSATYDLLKIDGHKVGSIGLSLFNVYNHVNSWYNEYYIRNNQVTTTNVKYLGFTPNITLSLKWK</sequence>
<evidence type="ECO:0000259" key="7">
    <source>
        <dbReference type="Pfam" id="PF07715"/>
    </source>
</evidence>
<keyword evidence="9" id="KW-1185">Reference proteome</keyword>
<keyword evidence="2 4" id="KW-0472">Membrane</keyword>
<dbReference type="GO" id="GO:0009279">
    <property type="term" value="C:cell outer membrane"/>
    <property type="evidence" value="ECO:0007669"/>
    <property type="project" value="UniProtKB-SubCell"/>
</dbReference>
<keyword evidence="3" id="KW-0998">Cell outer membrane</keyword>